<accession>A0A6G1K4F5</accession>
<evidence type="ECO:0000313" key="1">
    <source>
        <dbReference type="EMBL" id="KAF2707756.1"/>
    </source>
</evidence>
<dbReference type="Proteomes" id="UP000799428">
    <property type="component" value="Unassembled WGS sequence"/>
</dbReference>
<sequence length="58" mass="6752">MASFESGDNSSVYLLHSLFPPLRSQTRRQPWQFPTCICFSVSHTNYPPSARQKCFRKD</sequence>
<name>A0A6G1K4F5_9PLEO</name>
<protein>
    <submittedName>
        <fullName evidence="1">Uncharacterized protein</fullName>
    </submittedName>
</protein>
<keyword evidence="2" id="KW-1185">Reference proteome</keyword>
<reference evidence="1" key="1">
    <citation type="journal article" date="2020" name="Stud. Mycol.">
        <title>101 Dothideomycetes genomes: a test case for predicting lifestyles and emergence of pathogens.</title>
        <authorList>
            <person name="Haridas S."/>
            <person name="Albert R."/>
            <person name="Binder M."/>
            <person name="Bloem J."/>
            <person name="Labutti K."/>
            <person name="Salamov A."/>
            <person name="Andreopoulos B."/>
            <person name="Baker S."/>
            <person name="Barry K."/>
            <person name="Bills G."/>
            <person name="Bluhm B."/>
            <person name="Cannon C."/>
            <person name="Castanera R."/>
            <person name="Culley D."/>
            <person name="Daum C."/>
            <person name="Ezra D."/>
            <person name="Gonzalez J."/>
            <person name="Henrissat B."/>
            <person name="Kuo A."/>
            <person name="Liang C."/>
            <person name="Lipzen A."/>
            <person name="Lutzoni F."/>
            <person name="Magnuson J."/>
            <person name="Mondo S."/>
            <person name="Nolan M."/>
            <person name="Ohm R."/>
            <person name="Pangilinan J."/>
            <person name="Park H.-J."/>
            <person name="Ramirez L."/>
            <person name="Alfaro M."/>
            <person name="Sun H."/>
            <person name="Tritt A."/>
            <person name="Yoshinaga Y."/>
            <person name="Zwiers L.-H."/>
            <person name="Turgeon B."/>
            <person name="Goodwin S."/>
            <person name="Spatafora J."/>
            <person name="Crous P."/>
            <person name="Grigoriev I."/>
        </authorList>
    </citation>
    <scope>NUCLEOTIDE SEQUENCE</scope>
    <source>
        <strain evidence="1">CBS 279.74</strain>
    </source>
</reference>
<dbReference type="AlphaFoldDB" id="A0A6G1K4F5"/>
<dbReference type="EMBL" id="MU005773">
    <property type="protein sequence ID" value="KAF2707756.1"/>
    <property type="molecule type" value="Genomic_DNA"/>
</dbReference>
<proteinExistence type="predicted"/>
<organism evidence="1 2">
    <name type="scientific">Pleomassaria siparia CBS 279.74</name>
    <dbReference type="NCBI Taxonomy" id="1314801"/>
    <lineage>
        <taxon>Eukaryota</taxon>
        <taxon>Fungi</taxon>
        <taxon>Dikarya</taxon>
        <taxon>Ascomycota</taxon>
        <taxon>Pezizomycotina</taxon>
        <taxon>Dothideomycetes</taxon>
        <taxon>Pleosporomycetidae</taxon>
        <taxon>Pleosporales</taxon>
        <taxon>Pleomassariaceae</taxon>
        <taxon>Pleomassaria</taxon>
    </lineage>
</organism>
<gene>
    <name evidence="1" type="ORF">K504DRAFT_458242</name>
</gene>
<evidence type="ECO:0000313" key="2">
    <source>
        <dbReference type="Proteomes" id="UP000799428"/>
    </source>
</evidence>